<accession>A0A6C1KL80</accession>
<dbReference type="GO" id="GO:0009252">
    <property type="term" value="P:peptidoglycan biosynthetic process"/>
    <property type="evidence" value="ECO:0007669"/>
    <property type="project" value="UniProtKB-UniRule"/>
</dbReference>
<evidence type="ECO:0000256" key="7">
    <source>
        <dbReference type="HAMAP-Rule" id="MF_00258"/>
    </source>
</evidence>
<evidence type="ECO:0000256" key="3">
    <source>
        <dbReference type="ARBA" id="ARBA00022960"/>
    </source>
</evidence>
<organism evidence="8 9">
    <name type="scientific">Xanthobacter autotrophicus</name>
    <dbReference type="NCBI Taxonomy" id="280"/>
    <lineage>
        <taxon>Bacteria</taxon>
        <taxon>Pseudomonadati</taxon>
        <taxon>Pseudomonadota</taxon>
        <taxon>Alphaproteobacteria</taxon>
        <taxon>Hyphomicrobiales</taxon>
        <taxon>Xanthobacteraceae</taxon>
        <taxon>Xanthobacter</taxon>
    </lineage>
</organism>
<feature type="binding site" evidence="7">
    <location>
        <begin position="103"/>
        <end position="104"/>
    </location>
    <ligand>
        <name>substrate</name>
    </ligand>
</feature>
<dbReference type="InterPro" id="IPR015942">
    <property type="entry name" value="Asp/Glu/hydantoin_racemase"/>
</dbReference>
<keyword evidence="3 7" id="KW-0133">Cell shape</keyword>
<dbReference type="Gene3D" id="3.40.50.1860">
    <property type="match status" value="2"/>
</dbReference>
<proteinExistence type="inferred from homology"/>
<comment type="function">
    <text evidence="7">Provides the (R)-glutamate required for cell wall biosynthesis.</text>
</comment>
<feature type="binding site" evidence="7">
    <location>
        <begin position="217"/>
        <end position="218"/>
    </location>
    <ligand>
        <name>substrate</name>
    </ligand>
</feature>
<keyword evidence="4 7" id="KW-0573">Peptidoglycan synthesis</keyword>
<keyword evidence="5 7" id="KW-0413">Isomerase</keyword>
<name>A0A6C1KL80_XANAU</name>
<dbReference type="InterPro" id="IPR033134">
    <property type="entry name" value="Asp/Glu_racemase_AS_2"/>
</dbReference>
<dbReference type="PANTHER" id="PTHR21198">
    <property type="entry name" value="GLUTAMATE RACEMASE"/>
    <property type="match status" value="1"/>
</dbReference>
<dbReference type="PROSITE" id="PS00923">
    <property type="entry name" value="ASP_GLU_RACEMASE_1"/>
    <property type="match status" value="1"/>
</dbReference>
<dbReference type="OrthoDB" id="9801055at2"/>
<evidence type="ECO:0000313" key="9">
    <source>
        <dbReference type="Proteomes" id="UP000305131"/>
    </source>
</evidence>
<dbReference type="UniPathway" id="UPA00219"/>
<dbReference type="Proteomes" id="UP000305131">
    <property type="component" value="Unassembled WGS sequence"/>
</dbReference>
<dbReference type="InterPro" id="IPR001920">
    <property type="entry name" value="Asp/Glu_race"/>
</dbReference>
<evidence type="ECO:0000256" key="5">
    <source>
        <dbReference type="ARBA" id="ARBA00023235"/>
    </source>
</evidence>
<dbReference type="NCBIfam" id="TIGR00067">
    <property type="entry name" value="glut_race"/>
    <property type="match status" value="1"/>
</dbReference>
<evidence type="ECO:0000256" key="2">
    <source>
        <dbReference type="ARBA" id="ARBA00013090"/>
    </source>
</evidence>
<evidence type="ECO:0000313" key="8">
    <source>
        <dbReference type="EMBL" id="TLX45010.1"/>
    </source>
</evidence>
<reference evidence="8 9" key="1">
    <citation type="submission" date="2019-05" db="EMBL/GenBank/DDBJ databases">
        <authorList>
            <person name="Zhou X."/>
        </authorList>
    </citation>
    <scope>NUCLEOTIDE SEQUENCE [LARGE SCALE GENOMIC DNA]</scope>
    <source>
        <strain evidence="8 9">DSM 432</strain>
    </source>
</reference>
<dbReference type="PANTHER" id="PTHR21198:SF2">
    <property type="entry name" value="GLUTAMATE RACEMASE"/>
    <property type="match status" value="1"/>
</dbReference>
<feature type="binding site" evidence="7">
    <location>
        <begin position="70"/>
        <end position="71"/>
    </location>
    <ligand>
        <name>substrate</name>
    </ligand>
</feature>
<dbReference type="SUPFAM" id="SSF53681">
    <property type="entry name" value="Aspartate/glutamate racemase"/>
    <property type="match status" value="2"/>
</dbReference>
<comment type="caution">
    <text evidence="8">The sequence shown here is derived from an EMBL/GenBank/DDBJ whole genome shotgun (WGS) entry which is preliminary data.</text>
</comment>
<comment type="pathway">
    <text evidence="7">Cell wall biogenesis; peptidoglycan biosynthesis.</text>
</comment>
<feature type="active site" description="Proton donor/acceptor" evidence="7">
    <location>
        <position position="102"/>
    </location>
</feature>
<feature type="active site" description="Proton donor/acceptor" evidence="7">
    <location>
        <position position="216"/>
    </location>
</feature>
<protein>
    <recommendedName>
        <fullName evidence="2 7">Glutamate racemase</fullName>
        <ecNumber evidence="2 7">5.1.1.3</ecNumber>
    </recommendedName>
</protein>
<comment type="similarity">
    <text evidence="7">Belongs to the aspartate/glutamate racemases family.</text>
</comment>
<sequence length="308" mass="32457">MPIVSPAAESPAVTSPAPLPRVLASELADRAPTILVFDSGLGGLSVFREVARVRPDAHFIYAADDAAFPYGALDDETLVNRVGHVMDRLICDMKPDLVVIACNTASTLALPSLRARHTVPFVGTVPAIKPACLASRTRRVSVLATPGTVRRDYTVALVREFASGCDVALVPSDRLAGLAEAAMAGDLVDDADIAAEIAPCFVNAGGRRTDTVVLACTHYPLILDRLARLAPWPVTFIDPAPAIARRVTQLIGAAAPQEATQSRNEDPPLVRLVSTLRPLEADRIAIIVGRPVAPPQVLDPSGPPRGAS</sequence>
<dbReference type="GO" id="GO:0008881">
    <property type="term" value="F:glutamate racemase activity"/>
    <property type="evidence" value="ECO:0007669"/>
    <property type="project" value="UniProtKB-UniRule"/>
</dbReference>
<feature type="binding site" evidence="7">
    <location>
        <begin position="38"/>
        <end position="39"/>
    </location>
    <ligand>
        <name>substrate</name>
    </ligand>
</feature>
<dbReference type="HAMAP" id="MF_00258">
    <property type="entry name" value="Glu_racemase"/>
    <property type="match status" value="1"/>
</dbReference>
<dbReference type="AlphaFoldDB" id="A0A6C1KL80"/>
<comment type="catalytic activity">
    <reaction evidence="1 7">
        <text>L-glutamate = D-glutamate</text>
        <dbReference type="Rhea" id="RHEA:12813"/>
        <dbReference type="ChEBI" id="CHEBI:29985"/>
        <dbReference type="ChEBI" id="CHEBI:29986"/>
        <dbReference type="EC" id="5.1.1.3"/>
    </reaction>
</comment>
<dbReference type="InterPro" id="IPR004391">
    <property type="entry name" value="Glu_race"/>
</dbReference>
<dbReference type="EMBL" id="VAUP01000002">
    <property type="protein sequence ID" value="TLX45010.1"/>
    <property type="molecule type" value="Genomic_DNA"/>
</dbReference>
<dbReference type="Pfam" id="PF01177">
    <property type="entry name" value="Asp_Glu_race"/>
    <property type="match status" value="1"/>
</dbReference>
<dbReference type="EC" id="5.1.1.3" evidence="2 7"/>
<keyword evidence="6 7" id="KW-0961">Cell wall biogenesis/degradation</keyword>
<evidence type="ECO:0000256" key="1">
    <source>
        <dbReference type="ARBA" id="ARBA00001602"/>
    </source>
</evidence>
<dbReference type="GO" id="GO:0008360">
    <property type="term" value="P:regulation of cell shape"/>
    <property type="evidence" value="ECO:0007669"/>
    <property type="project" value="UniProtKB-KW"/>
</dbReference>
<dbReference type="InterPro" id="IPR018187">
    <property type="entry name" value="Asp/Glu_racemase_AS_1"/>
</dbReference>
<evidence type="ECO:0000256" key="4">
    <source>
        <dbReference type="ARBA" id="ARBA00022984"/>
    </source>
</evidence>
<dbReference type="GO" id="GO:0071555">
    <property type="term" value="P:cell wall organization"/>
    <property type="evidence" value="ECO:0007669"/>
    <property type="project" value="UniProtKB-KW"/>
</dbReference>
<dbReference type="PROSITE" id="PS00924">
    <property type="entry name" value="ASP_GLU_RACEMASE_2"/>
    <property type="match status" value="1"/>
</dbReference>
<gene>
    <name evidence="7" type="primary">murI</name>
    <name evidence="8" type="ORF">FBQ73_00860</name>
</gene>
<evidence type="ECO:0000256" key="6">
    <source>
        <dbReference type="ARBA" id="ARBA00023316"/>
    </source>
</evidence>